<dbReference type="Pfam" id="PF12569">
    <property type="entry name" value="NatA_aux_su"/>
    <property type="match status" value="1"/>
</dbReference>
<feature type="region of interest" description="Disordered" evidence="4">
    <location>
        <begin position="599"/>
        <end position="645"/>
    </location>
</feature>
<dbReference type="PROSITE" id="PS50005">
    <property type="entry name" value="TPR"/>
    <property type="match status" value="1"/>
</dbReference>
<keyword evidence="2 3" id="KW-0802">TPR repeat</keyword>
<dbReference type="FunFam" id="1.25.40.1040:FF:000003">
    <property type="entry name" value="N-terminal acetyltransferase A, auxiliary subunit"/>
    <property type="match status" value="1"/>
</dbReference>
<comment type="caution">
    <text evidence="5">The sequence shown here is derived from an EMBL/GenBank/DDBJ whole genome shotgun (WGS) entry which is preliminary data.</text>
</comment>
<dbReference type="InterPro" id="IPR021183">
    <property type="entry name" value="NatA_aux_su"/>
</dbReference>
<accession>A0AAN6LT13</accession>
<organism evidence="5 6">
    <name type="scientific">Pseudopithomyces chartarum</name>
    <dbReference type="NCBI Taxonomy" id="1892770"/>
    <lineage>
        <taxon>Eukaryota</taxon>
        <taxon>Fungi</taxon>
        <taxon>Dikarya</taxon>
        <taxon>Ascomycota</taxon>
        <taxon>Pezizomycotina</taxon>
        <taxon>Dothideomycetes</taxon>
        <taxon>Pleosporomycetidae</taxon>
        <taxon>Pleosporales</taxon>
        <taxon>Massarineae</taxon>
        <taxon>Didymosphaeriaceae</taxon>
        <taxon>Pseudopithomyces</taxon>
    </lineage>
</organism>
<dbReference type="InterPro" id="IPR011990">
    <property type="entry name" value="TPR-like_helical_dom_sf"/>
</dbReference>
<dbReference type="SUPFAM" id="SSF48452">
    <property type="entry name" value="TPR-like"/>
    <property type="match status" value="2"/>
</dbReference>
<name>A0AAN6LT13_9PLEO</name>
<dbReference type="PIRSF" id="PIRSF000422">
    <property type="entry name" value="N-terminal-AcTrfase-A_aux_su"/>
    <property type="match status" value="1"/>
</dbReference>
<dbReference type="GO" id="GO:0031415">
    <property type="term" value="C:NatA complex"/>
    <property type="evidence" value="ECO:0007669"/>
    <property type="project" value="TreeGrafter"/>
</dbReference>
<feature type="compositionally biased region" description="Basic and acidic residues" evidence="4">
    <location>
        <begin position="629"/>
        <end position="645"/>
    </location>
</feature>
<dbReference type="InterPro" id="IPR013105">
    <property type="entry name" value="TPR_2"/>
</dbReference>
<evidence type="ECO:0000256" key="4">
    <source>
        <dbReference type="SAM" id="MobiDB-lite"/>
    </source>
</evidence>
<reference evidence="5 6" key="1">
    <citation type="submission" date="2021-02" db="EMBL/GenBank/DDBJ databases">
        <title>Genome assembly of Pseudopithomyces chartarum.</title>
        <authorList>
            <person name="Jauregui R."/>
            <person name="Singh J."/>
            <person name="Voisey C."/>
        </authorList>
    </citation>
    <scope>NUCLEOTIDE SEQUENCE [LARGE SCALE GENOMIC DNA]</scope>
    <source>
        <strain evidence="5 6">AGR01</strain>
    </source>
</reference>
<dbReference type="InterPro" id="IPR019734">
    <property type="entry name" value="TPR_rpt"/>
</dbReference>
<protein>
    <submittedName>
        <fullName evidence="5">Uncharacterized protein</fullName>
    </submittedName>
</protein>
<keyword evidence="6" id="KW-1185">Reference proteome</keyword>
<dbReference type="PANTHER" id="PTHR22767:SF2">
    <property type="entry name" value="N(ALPHA)-ACETYLTRANSFERASE 15_16, ISOFORM A"/>
    <property type="match status" value="1"/>
</dbReference>
<evidence type="ECO:0000313" key="6">
    <source>
        <dbReference type="Proteomes" id="UP001280581"/>
    </source>
</evidence>
<keyword evidence="1" id="KW-0677">Repeat</keyword>
<dbReference type="Gene3D" id="1.25.40.1040">
    <property type="match status" value="1"/>
</dbReference>
<dbReference type="AlphaFoldDB" id="A0AAN6LT13"/>
<evidence type="ECO:0000256" key="2">
    <source>
        <dbReference type="ARBA" id="ARBA00022803"/>
    </source>
</evidence>
<evidence type="ECO:0000256" key="3">
    <source>
        <dbReference type="PROSITE-ProRule" id="PRU00339"/>
    </source>
</evidence>
<sequence length="836" mass="95440">MPQPLPSKEASLFRQLVKNYEAKQYKKGIKAADQILKKVPNHGDTQAMKALVLNSQGHGEEAFALGKVALKNDMRSNICWHVYGLLWRSLKNYEEAIKAYKMALRLAPESQNILRDLAHLQCQIRDYDGYIESRQKMLNDRSQLRQNWTGLAIAYHLSGNYKEAEHILATYEGTLKNAPPKTDLEHSEAVLYKNTIIAESGDVERALTHLESIMKNNLDRTAVLELQAKYLLQLERHDDAAKVYRTLLDRNSEYRAYFDGLEKALKLDRSDSASIEKLTELYKTYADQNKRNDAARRIPLDFLKGDAFRTAADEYLRGKLTKGVPSTHANVKALYADAEKKAIIEEIVLGYASEEKKANGSVNGETNGQKPDPFKQSVLLFLAKHYDYALTRNLDKALEYVDRLLEMEPKNVDYNQLKARIWKHYGNTQKAAELINFARECDLKDRYINTKCAKYQLRNNENEKALETMSKFTRNETVGGPLGDLHDMQCMWYLLEDGEAYLRQNKFGLALKRFTAIADIFEVWQEDQFDFHSFSLRKGQIRAYIDMIRWEDHLRNHPFFTRAALSATELYVRLHDNPNLANPGKPDLENLDPSERKKALKKLQKEQEKAKKAEADRRAAAQAKATAAKSEDGENKKVDTDPNGEKLLETKEPLEAALRFVRPMLELSPRNIDAQNIGFQVHLRRNKPLLALKCLNAAKELDAEHPGVHENATIFRHHLNNLKEPLPDSVAEAIKQDFASPASDADLKALNEEFLKKHSQSSEHLRRGYNVRYLMDPSSKSQNESDTQKLAGSSPSIAEAVAGLELLHAWKSDEKTVEAYREAAAKKWPQATVFQK</sequence>
<dbReference type="SMART" id="SM00028">
    <property type="entry name" value="TPR"/>
    <property type="match status" value="4"/>
</dbReference>
<gene>
    <name evidence="5" type="ORF">GRF29_106g979279</name>
</gene>
<dbReference type="Proteomes" id="UP001280581">
    <property type="component" value="Unassembled WGS sequence"/>
</dbReference>
<evidence type="ECO:0000256" key="1">
    <source>
        <dbReference type="ARBA" id="ARBA00022737"/>
    </source>
</evidence>
<dbReference type="FunFam" id="1.25.40.1010:FF:000002">
    <property type="entry name" value="N-terminal acetyltransferase catalytic subunit (NAT1)"/>
    <property type="match status" value="1"/>
</dbReference>
<feature type="compositionally biased region" description="Basic and acidic residues" evidence="4">
    <location>
        <begin position="599"/>
        <end position="619"/>
    </location>
</feature>
<evidence type="ECO:0000313" key="5">
    <source>
        <dbReference type="EMBL" id="KAK3203913.1"/>
    </source>
</evidence>
<dbReference type="Gene3D" id="1.25.40.1010">
    <property type="match status" value="1"/>
</dbReference>
<dbReference type="Pfam" id="PF07719">
    <property type="entry name" value="TPR_2"/>
    <property type="match status" value="1"/>
</dbReference>
<feature type="repeat" description="TPR" evidence="3">
    <location>
        <begin position="77"/>
        <end position="110"/>
    </location>
</feature>
<dbReference type="EMBL" id="WVTA01000010">
    <property type="protein sequence ID" value="KAK3203913.1"/>
    <property type="molecule type" value="Genomic_DNA"/>
</dbReference>
<proteinExistence type="predicted"/>
<dbReference type="PANTHER" id="PTHR22767">
    <property type="entry name" value="N-TERMINAL ACETYLTRANSFERASE-RELATED"/>
    <property type="match status" value="1"/>
</dbReference>